<dbReference type="EMBL" id="BSNK01000002">
    <property type="protein sequence ID" value="GLQ24465.1"/>
    <property type="molecule type" value="Genomic_DNA"/>
</dbReference>
<dbReference type="InterPro" id="IPR036388">
    <property type="entry name" value="WH-like_DNA-bd_sf"/>
</dbReference>
<evidence type="ECO:0000256" key="2">
    <source>
        <dbReference type="ARBA" id="ARBA00023015"/>
    </source>
</evidence>
<keyword evidence="3 6" id="KW-0731">Sigma factor</keyword>
<evidence type="ECO:0000256" key="4">
    <source>
        <dbReference type="ARBA" id="ARBA00023125"/>
    </source>
</evidence>
<dbReference type="InterPro" id="IPR000838">
    <property type="entry name" value="RNA_pol_sigma70_ECF_CS"/>
</dbReference>
<dbReference type="PROSITE" id="PS01063">
    <property type="entry name" value="SIGMA70_ECF"/>
    <property type="match status" value="1"/>
</dbReference>
<organism evidence="9 10">
    <name type="scientific">Algimonas ampicilliniresistens</name>
    <dbReference type="NCBI Taxonomy" id="1298735"/>
    <lineage>
        <taxon>Bacteria</taxon>
        <taxon>Pseudomonadati</taxon>
        <taxon>Pseudomonadota</taxon>
        <taxon>Alphaproteobacteria</taxon>
        <taxon>Maricaulales</taxon>
        <taxon>Robiginitomaculaceae</taxon>
        <taxon>Algimonas</taxon>
    </lineage>
</organism>
<gene>
    <name evidence="9" type="ORF">GCM10007853_23390</name>
</gene>
<dbReference type="NCBIfam" id="TIGR02937">
    <property type="entry name" value="sigma70-ECF"/>
    <property type="match status" value="1"/>
</dbReference>
<dbReference type="PANTHER" id="PTHR43133">
    <property type="entry name" value="RNA POLYMERASE ECF-TYPE SIGMA FACTO"/>
    <property type="match status" value="1"/>
</dbReference>
<dbReference type="RefSeq" id="WP_284390892.1">
    <property type="nucleotide sequence ID" value="NZ_BSNK01000002.1"/>
</dbReference>
<feature type="domain" description="RNA polymerase sigma-70 region 2" evidence="7">
    <location>
        <begin position="10"/>
        <end position="78"/>
    </location>
</feature>
<dbReference type="Gene3D" id="1.10.1740.10">
    <property type="match status" value="1"/>
</dbReference>
<evidence type="ECO:0000259" key="8">
    <source>
        <dbReference type="Pfam" id="PF08281"/>
    </source>
</evidence>
<dbReference type="InterPro" id="IPR013324">
    <property type="entry name" value="RNA_pol_sigma_r3/r4-like"/>
</dbReference>
<evidence type="ECO:0000256" key="5">
    <source>
        <dbReference type="ARBA" id="ARBA00023163"/>
    </source>
</evidence>
<keyword evidence="5 6" id="KW-0804">Transcription</keyword>
<accession>A0ABQ5VAJ1</accession>
<dbReference type="PANTHER" id="PTHR43133:SF61">
    <property type="entry name" value="ECF RNA POLYMERASE SIGMA FACTOR SIGC"/>
    <property type="match status" value="1"/>
</dbReference>
<keyword evidence="10" id="KW-1185">Reference proteome</keyword>
<evidence type="ECO:0000256" key="6">
    <source>
        <dbReference type="RuleBase" id="RU000716"/>
    </source>
</evidence>
<dbReference type="Pfam" id="PF08281">
    <property type="entry name" value="Sigma70_r4_2"/>
    <property type="match status" value="1"/>
</dbReference>
<dbReference type="InterPro" id="IPR013325">
    <property type="entry name" value="RNA_pol_sigma_r2"/>
</dbReference>
<dbReference type="InterPro" id="IPR039425">
    <property type="entry name" value="RNA_pol_sigma-70-like"/>
</dbReference>
<proteinExistence type="inferred from homology"/>
<evidence type="ECO:0000259" key="7">
    <source>
        <dbReference type="Pfam" id="PF04542"/>
    </source>
</evidence>
<dbReference type="Proteomes" id="UP001161391">
    <property type="component" value="Unassembled WGS sequence"/>
</dbReference>
<keyword evidence="4 6" id="KW-0238">DNA-binding</keyword>
<dbReference type="SUPFAM" id="SSF88946">
    <property type="entry name" value="Sigma2 domain of RNA polymerase sigma factors"/>
    <property type="match status" value="1"/>
</dbReference>
<feature type="domain" description="RNA polymerase sigma factor 70 region 4 type 2" evidence="8">
    <location>
        <begin position="101"/>
        <end position="152"/>
    </location>
</feature>
<evidence type="ECO:0000256" key="1">
    <source>
        <dbReference type="ARBA" id="ARBA00010641"/>
    </source>
</evidence>
<dbReference type="SUPFAM" id="SSF88659">
    <property type="entry name" value="Sigma3 and sigma4 domains of RNA polymerase sigma factors"/>
    <property type="match status" value="1"/>
</dbReference>
<dbReference type="InterPro" id="IPR013249">
    <property type="entry name" value="RNA_pol_sigma70_r4_t2"/>
</dbReference>
<protein>
    <recommendedName>
        <fullName evidence="6">RNA polymerase sigma factor</fullName>
    </recommendedName>
</protein>
<dbReference type="Pfam" id="PF04542">
    <property type="entry name" value="Sigma70_r2"/>
    <property type="match status" value="1"/>
</dbReference>
<dbReference type="InterPro" id="IPR014284">
    <property type="entry name" value="RNA_pol_sigma-70_dom"/>
</dbReference>
<comment type="similarity">
    <text evidence="1 6">Belongs to the sigma-70 factor family. ECF subfamily.</text>
</comment>
<evidence type="ECO:0000313" key="9">
    <source>
        <dbReference type="EMBL" id="GLQ24465.1"/>
    </source>
</evidence>
<evidence type="ECO:0000313" key="10">
    <source>
        <dbReference type="Proteomes" id="UP001161391"/>
    </source>
</evidence>
<keyword evidence="2 6" id="KW-0805">Transcription regulation</keyword>
<name>A0ABQ5VAJ1_9PROT</name>
<evidence type="ECO:0000256" key="3">
    <source>
        <dbReference type="ARBA" id="ARBA00023082"/>
    </source>
</evidence>
<reference evidence="9" key="1">
    <citation type="journal article" date="2014" name="Int. J. Syst. Evol. Microbiol.">
        <title>Complete genome of a new Firmicutes species belonging to the dominant human colonic microbiota ('Ruminococcus bicirculans') reveals two chromosomes and a selective capacity to utilize plant glucans.</title>
        <authorList>
            <consortium name="NISC Comparative Sequencing Program"/>
            <person name="Wegmann U."/>
            <person name="Louis P."/>
            <person name="Goesmann A."/>
            <person name="Henrissat B."/>
            <person name="Duncan S.H."/>
            <person name="Flint H.J."/>
        </authorList>
    </citation>
    <scope>NUCLEOTIDE SEQUENCE</scope>
    <source>
        <strain evidence="9">NBRC 108219</strain>
    </source>
</reference>
<comment type="caution">
    <text evidence="9">The sequence shown here is derived from an EMBL/GenBank/DDBJ whole genome shotgun (WGS) entry which is preliminary data.</text>
</comment>
<reference evidence="9" key="2">
    <citation type="submission" date="2023-01" db="EMBL/GenBank/DDBJ databases">
        <title>Draft genome sequence of Algimonas ampicilliniresistens strain NBRC 108219.</title>
        <authorList>
            <person name="Sun Q."/>
            <person name="Mori K."/>
        </authorList>
    </citation>
    <scope>NUCLEOTIDE SEQUENCE</scope>
    <source>
        <strain evidence="9">NBRC 108219</strain>
    </source>
</reference>
<dbReference type="InterPro" id="IPR007627">
    <property type="entry name" value="RNA_pol_sigma70_r2"/>
</dbReference>
<dbReference type="Gene3D" id="1.10.10.10">
    <property type="entry name" value="Winged helix-like DNA-binding domain superfamily/Winged helix DNA-binding domain"/>
    <property type="match status" value="1"/>
</dbReference>
<sequence length="164" mass="18508">MNRVCDFDPIVRAHQGAVRTFLRRLCRNSALADELAQDTFLKAFRVRDRLSSVEDVRAWLMRIAYRCFLDDYRQETRRRDLSDHKSAPDETPVADTGTQLDITEAMNALPPERRACAMLCLALGHSQADAAKITDLPLGTVKSHVTRAKTALRESLRAYEGSTS</sequence>